<name>A0A6A5VVE5_9PLEO</name>
<proteinExistence type="predicted"/>
<dbReference type="AlphaFoldDB" id="A0A6A5VVE5"/>
<dbReference type="EMBL" id="ML976659">
    <property type="protein sequence ID" value="KAF1978846.1"/>
    <property type="molecule type" value="Genomic_DNA"/>
</dbReference>
<gene>
    <name evidence="1" type="ORF">BU23DRAFT_524414</name>
</gene>
<accession>A0A6A5VVE5</accession>
<protein>
    <submittedName>
        <fullName evidence="1">Uncharacterized protein</fullName>
    </submittedName>
</protein>
<evidence type="ECO:0000313" key="1">
    <source>
        <dbReference type="EMBL" id="KAF1978846.1"/>
    </source>
</evidence>
<reference evidence="1" key="1">
    <citation type="journal article" date="2020" name="Stud. Mycol.">
        <title>101 Dothideomycetes genomes: a test case for predicting lifestyles and emergence of pathogens.</title>
        <authorList>
            <person name="Haridas S."/>
            <person name="Albert R."/>
            <person name="Binder M."/>
            <person name="Bloem J."/>
            <person name="Labutti K."/>
            <person name="Salamov A."/>
            <person name="Andreopoulos B."/>
            <person name="Baker S."/>
            <person name="Barry K."/>
            <person name="Bills G."/>
            <person name="Bluhm B."/>
            <person name="Cannon C."/>
            <person name="Castanera R."/>
            <person name="Culley D."/>
            <person name="Daum C."/>
            <person name="Ezra D."/>
            <person name="Gonzalez J."/>
            <person name="Henrissat B."/>
            <person name="Kuo A."/>
            <person name="Liang C."/>
            <person name="Lipzen A."/>
            <person name="Lutzoni F."/>
            <person name="Magnuson J."/>
            <person name="Mondo S."/>
            <person name="Nolan M."/>
            <person name="Ohm R."/>
            <person name="Pangilinan J."/>
            <person name="Park H.-J."/>
            <person name="Ramirez L."/>
            <person name="Alfaro M."/>
            <person name="Sun H."/>
            <person name="Tritt A."/>
            <person name="Yoshinaga Y."/>
            <person name="Zwiers L.-H."/>
            <person name="Turgeon B."/>
            <person name="Goodwin S."/>
            <person name="Spatafora J."/>
            <person name="Crous P."/>
            <person name="Grigoriev I."/>
        </authorList>
    </citation>
    <scope>NUCLEOTIDE SEQUENCE</scope>
    <source>
        <strain evidence="1">CBS 107.79</strain>
    </source>
</reference>
<sequence>MYLQSSGYCGYEVWPDTDEKIDCYTYWSRFTVKQIYDKLQPKRTYTPHISNHHSSAGDWNADVAIHGPQSVRHGWEWYEMGFFASWTPSGSLTLLCFDLPVKLEKDIQSIFCSQDVSCWCPYAVFLLISDVLLRLYDDSVWTVRNHITSGSDAHSRQRRSQEADYFLLHEIARHGIHVSETLSVAVRSLDAMQHHHVRFREHNDLIRSEKGRENWDRVGTRFEFQLRFLQGLLQRSEANDARIQNEITLVSAVHDRRYAVASRTYEDRLSMRQHREIVELSCR</sequence>
<evidence type="ECO:0000313" key="2">
    <source>
        <dbReference type="Proteomes" id="UP000800036"/>
    </source>
</evidence>
<organism evidence="1 2">
    <name type="scientific">Bimuria novae-zelandiae CBS 107.79</name>
    <dbReference type="NCBI Taxonomy" id="1447943"/>
    <lineage>
        <taxon>Eukaryota</taxon>
        <taxon>Fungi</taxon>
        <taxon>Dikarya</taxon>
        <taxon>Ascomycota</taxon>
        <taxon>Pezizomycotina</taxon>
        <taxon>Dothideomycetes</taxon>
        <taxon>Pleosporomycetidae</taxon>
        <taxon>Pleosporales</taxon>
        <taxon>Massarineae</taxon>
        <taxon>Didymosphaeriaceae</taxon>
        <taxon>Bimuria</taxon>
    </lineage>
</organism>
<keyword evidence="2" id="KW-1185">Reference proteome</keyword>
<dbReference type="Proteomes" id="UP000800036">
    <property type="component" value="Unassembled WGS sequence"/>
</dbReference>
<dbReference type="OrthoDB" id="1577640at2759"/>